<dbReference type="AlphaFoldDB" id="A0AAE0Y7J6"/>
<keyword evidence="2" id="KW-1185">Reference proteome</keyword>
<comment type="caution">
    <text evidence="1">The sequence shown here is derived from an EMBL/GenBank/DDBJ whole genome shotgun (WGS) entry which is preliminary data.</text>
</comment>
<dbReference type="Proteomes" id="UP001283361">
    <property type="component" value="Unassembled WGS sequence"/>
</dbReference>
<name>A0AAE0Y7J6_9GAST</name>
<accession>A0AAE0Y7J6</accession>
<proteinExistence type="predicted"/>
<sequence length="62" mass="6989">MEHNDIVRTFAIEKQPAGGQKVQTASQGSRRGIKARDARWHWQVRGYLKLALVREGLISADS</sequence>
<organism evidence="1 2">
    <name type="scientific">Elysia crispata</name>
    <name type="common">lettuce slug</name>
    <dbReference type="NCBI Taxonomy" id="231223"/>
    <lineage>
        <taxon>Eukaryota</taxon>
        <taxon>Metazoa</taxon>
        <taxon>Spiralia</taxon>
        <taxon>Lophotrochozoa</taxon>
        <taxon>Mollusca</taxon>
        <taxon>Gastropoda</taxon>
        <taxon>Heterobranchia</taxon>
        <taxon>Euthyneura</taxon>
        <taxon>Panpulmonata</taxon>
        <taxon>Sacoglossa</taxon>
        <taxon>Placobranchoidea</taxon>
        <taxon>Plakobranchidae</taxon>
        <taxon>Elysia</taxon>
    </lineage>
</organism>
<evidence type="ECO:0000313" key="2">
    <source>
        <dbReference type="Proteomes" id="UP001283361"/>
    </source>
</evidence>
<gene>
    <name evidence="1" type="ORF">RRG08_024528</name>
</gene>
<reference evidence="1" key="1">
    <citation type="journal article" date="2023" name="G3 (Bethesda)">
        <title>A reference genome for the long-term kleptoplast-retaining sea slug Elysia crispata morphotype clarki.</title>
        <authorList>
            <person name="Eastman K.E."/>
            <person name="Pendleton A.L."/>
            <person name="Shaikh M.A."/>
            <person name="Suttiyut T."/>
            <person name="Ogas R."/>
            <person name="Tomko P."/>
            <person name="Gavelis G."/>
            <person name="Widhalm J.R."/>
            <person name="Wisecaver J.H."/>
        </authorList>
    </citation>
    <scope>NUCLEOTIDE SEQUENCE</scope>
    <source>
        <strain evidence="1">ECLA1</strain>
    </source>
</reference>
<protein>
    <submittedName>
        <fullName evidence="1">Uncharacterized protein</fullName>
    </submittedName>
</protein>
<dbReference type="EMBL" id="JAWDGP010006768">
    <property type="protein sequence ID" value="KAK3735732.1"/>
    <property type="molecule type" value="Genomic_DNA"/>
</dbReference>
<evidence type="ECO:0000313" key="1">
    <source>
        <dbReference type="EMBL" id="KAK3735732.1"/>
    </source>
</evidence>